<dbReference type="Proteomes" id="UP000230233">
    <property type="component" value="Chromosome IV"/>
</dbReference>
<feature type="compositionally biased region" description="Basic and acidic residues" evidence="1">
    <location>
        <begin position="82"/>
        <end position="102"/>
    </location>
</feature>
<feature type="compositionally biased region" description="Basic and acidic residues" evidence="1">
    <location>
        <begin position="119"/>
        <end position="128"/>
    </location>
</feature>
<name>A0A2G5U8W2_9PELO</name>
<keyword evidence="3" id="KW-1185">Reference proteome</keyword>
<reference evidence="3" key="1">
    <citation type="submission" date="2017-10" db="EMBL/GenBank/DDBJ databases">
        <title>Rapid genome shrinkage in a self-fertile nematode reveals novel sperm competition proteins.</title>
        <authorList>
            <person name="Yin D."/>
            <person name="Schwarz E.M."/>
            <person name="Thomas C.G."/>
            <person name="Felde R.L."/>
            <person name="Korf I.F."/>
            <person name="Cutter A.D."/>
            <person name="Schartner C.M."/>
            <person name="Ralston E.J."/>
            <person name="Meyer B.J."/>
            <person name="Haag E.S."/>
        </authorList>
    </citation>
    <scope>NUCLEOTIDE SEQUENCE [LARGE SCALE GENOMIC DNA]</scope>
    <source>
        <strain evidence="3">JU1422</strain>
    </source>
</reference>
<protein>
    <submittedName>
        <fullName evidence="2">Uncharacterized protein</fullName>
    </submittedName>
</protein>
<dbReference type="EMBL" id="PDUG01000004">
    <property type="protein sequence ID" value="PIC35985.1"/>
    <property type="molecule type" value="Genomic_DNA"/>
</dbReference>
<evidence type="ECO:0000313" key="2">
    <source>
        <dbReference type="EMBL" id="PIC35985.1"/>
    </source>
</evidence>
<feature type="compositionally biased region" description="Basic and acidic residues" evidence="1">
    <location>
        <begin position="148"/>
        <end position="162"/>
    </location>
</feature>
<proteinExistence type="predicted"/>
<comment type="caution">
    <text evidence="2">The sequence shown here is derived from an EMBL/GenBank/DDBJ whole genome shotgun (WGS) entry which is preliminary data.</text>
</comment>
<accession>A0A2G5U8W2</accession>
<dbReference type="AlphaFoldDB" id="A0A2G5U8W2"/>
<feature type="region of interest" description="Disordered" evidence="1">
    <location>
        <begin position="64"/>
        <end position="166"/>
    </location>
</feature>
<organism evidence="2 3">
    <name type="scientific">Caenorhabditis nigoni</name>
    <dbReference type="NCBI Taxonomy" id="1611254"/>
    <lineage>
        <taxon>Eukaryota</taxon>
        <taxon>Metazoa</taxon>
        <taxon>Ecdysozoa</taxon>
        <taxon>Nematoda</taxon>
        <taxon>Chromadorea</taxon>
        <taxon>Rhabditida</taxon>
        <taxon>Rhabditina</taxon>
        <taxon>Rhabditomorpha</taxon>
        <taxon>Rhabditoidea</taxon>
        <taxon>Rhabditidae</taxon>
        <taxon>Peloderinae</taxon>
        <taxon>Caenorhabditis</taxon>
    </lineage>
</organism>
<gene>
    <name evidence="2" type="primary">Cnig_chr_IV.g15153</name>
    <name evidence="2" type="ORF">B9Z55_015153</name>
</gene>
<dbReference type="OrthoDB" id="10620551at2759"/>
<dbReference type="STRING" id="1611254.A0A2G5U8W2"/>
<evidence type="ECO:0000256" key="1">
    <source>
        <dbReference type="SAM" id="MobiDB-lite"/>
    </source>
</evidence>
<feature type="compositionally biased region" description="Polar residues" evidence="1">
    <location>
        <begin position="23"/>
        <end position="35"/>
    </location>
</feature>
<sequence>MSSRPELEQLLTAQPPQPIDEIVTQQAGNRGQGQELTISKLESTTTSMEEQGLQNDHRHAKALVLKEKLQAGQPEGQQGMREATEKQQKMEQERKREQEHIEGVGSEAEVASWRAGRTTGDERCRRGAAEVGAGEAERAEALSDDEDAKGAVDAEPREKKEDEYAEINEGIKEKMIIENVKNEEDEYQKSVEKGNQVDDGARAHVPEISTGKILDGDQATTPEKTDDIKRSPLMDDEHFKYYGGEDADADTIKLINDTLDKLEREIDSHVPDSMSYQDIDEFTESLLIFIKGFSQYGHTWKRLLEPPTVWRFVLKLIAESDDIKEEQSNVHQLSRTLAHMSEKSRYNSHSCIESCHDAEYFVKRILSILVPSDNWTAKIVCDTIDFLASSELGARLLVVNGAVRQIKDRINIGKDHAGSKSPIRVWHFSLKHVLQLLEKDENFEEWIDERMTKALAIRRSTDARFSYHESTCFLVAVLEILTGNNAIWKVMKNSYKHNPGKEKLSHRIVSRALNKLWSNPSKAFRTGVMMEFLEGMCLGLEVVDGIGGRSEILLEFMVNSDMEALRLFQFEYSIFNEHGNFKRTILRLSSKEIDNGKESYFLNGKTFSICPQFLAIYYTDIKASVHFLPLHLNTPSGVIQYELYSAISKTIDKQVLHVKTIILIDGEFWLINSGSKSRYTIRSIPNATVAVYEKKMDN</sequence>
<evidence type="ECO:0000313" key="3">
    <source>
        <dbReference type="Proteomes" id="UP000230233"/>
    </source>
</evidence>
<feature type="region of interest" description="Disordered" evidence="1">
    <location>
        <begin position="1"/>
        <end position="35"/>
    </location>
</feature>